<dbReference type="OrthoDB" id="654858at2"/>
<evidence type="ECO:0000259" key="3">
    <source>
        <dbReference type="PROSITE" id="PS50213"/>
    </source>
</evidence>
<evidence type="ECO:0000313" key="6">
    <source>
        <dbReference type="Proteomes" id="UP000295620"/>
    </source>
</evidence>
<gene>
    <name evidence="5" type="ORF">ATK78_4434</name>
</gene>
<dbReference type="InterPro" id="IPR006584">
    <property type="entry name" value="Cellulose-bd_IV"/>
</dbReference>
<feature type="chain" id="PRO_5020646411" evidence="2">
    <location>
        <begin position="22"/>
        <end position="383"/>
    </location>
</feature>
<evidence type="ECO:0000256" key="2">
    <source>
        <dbReference type="SAM" id="SignalP"/>
    </source>
</evidence>
<dbReference type="CDD" id="cd04080">
    <property type="entry name" value="CBM6_cellulase-like"/>
    <property type="match status" value="1"/>
</dbReference>
<keyword evidence="6" id="KW-1185">Reference proteome</keyword>
<dbReference type="EMBL" id="SNYC01000009">
    <property type="protein sequence ID" value="TDQ06364.1"/>
    <property type="molecule type" value="Genomic_DNA"/>
</dbReference>
<dbReference type="InterPro" id="IPR000782">
    <property type="entry name" value="FAS1_domain"/>
</dbReference>
<dbReference type="InterPro" id="IPR008979">
    <property type="entry name" value="Galactose-bd-like_sf"/>
</dbReference>
<dbReference type="PROSITE" id="PS50213">
    <property type="entry name" value="FAS1"/>
    <property type="match status" value="1"/>
</dbReference>
<dbReference type="Gene3D" id="2.60.120.260">
    <property type="entry name" value="Galactose-binding domain-like"/>
    <property type="match status" value="1"/>
</dbReference>
<dbReference type="Proteomes" id="UP000295620">
    <property type="component" value="Unassembled WGS sequence"/>
</dbReference>
<dbReference type="Pfam" id="PF02469">
    <property type="entry name" value="Fasciclin"/>
    <property type="match status" value="1"/>
</dbReference>
<protein>
    <submittedName>
        <fullName evidence="5">Fasciclin domain-containing protein</fullName>
    </submittedName>
</protein>
<dbReference type="Gene3D" id="2.30.180.10">
    <property type="entry name" value="FAS1 domain"/>
    <property type="match status" value="1"/>
</dbReference>
<dbReference type="RefSeq" id="WP_133578224.1">
    <property type="nucleotide sequence ID" value="NZ_SNYC01000009.1"/>
</dbReference>
<dbReference type="SMART" id="SM00606">
    <property type="entry name" value="CBD_IV"/>
    <property type="match status" value="1"/>
</dbReference>
<accession>A0A4R6SQ63</accession>
<sequence>MKKLHKIFSHIFILLFFAALALQSSCTKDQGFYENEQVPEEAVLNTYDYLKSKRGVYDSLLFVIDRLGLADTLRNNKITLFAPTNASFKLAITNLNNLRKNTGKTSLFLANIDTRHLDTLMTKYIIRGNYPSDSLTKQDGMMFYGVKFKRMMHAKLTSSTSSGYLGGGPQYIILDDTKQSIFNRNWVSTNTGSINIKTTNGVVHIVEPNHVFGFDEFVSRITFIPKVRTPYYGVPFEIPGTINAIDFDFGGEGIGYSDADPQNRGNRYRSAEGVDIEFFGTTGFNIMETVTGEWLSYSINVAVAGDYTLDMRVSTPDSGRKLSAEIDGVNVTAGTMNVPNTGGWQNWQSVKKDITLTAGRHIFKMNVATARFNIYQYIFTKKN</sequence>
<dbReference type="InterPro" id="IPR005084">
    <property type="entry name" value="CBM6"/>
</dbReference>
<dbReference type="Pfam" id="PF03422">
    <property type="entry name" value="CBM_6"/>
    <property type="match status" value="1"/>
</dbReference>
<feature type="domain" description="CBM6" evidence="4">
    <location>
        <begin position="254"/>
        <end position="380"/>
    </location>
</feature>
<feature type="domain" description="FAS1" evidence="3">
    <location>
        <begin position="43"/>
        <end position="210"/>
    </location>
</feature>
<evidence type="ECO:0000313" key="5">
    <source>
        <dbReference type="EMBL" id="TDQ06364.1"/>
    </source>
</evidence>
<evidence type="ECO:0000256" key="1">
    <source>
        <dbReference type="ARBA" id="ARBA00022729"/>
    </source>
</evidence>
<evidence type="ECO:0000259" key="4">
    <source>
        <dbReference type="PROSITE" id="PS51175"/>
    </source>
</evidence>
<proteinExistence type="predicted"/>
<keyword evidence="1 2" id="KW-0732">Signal</keyword>
<comment type="caution">
    <text evidence="5">The sequence shown here is derived from an EMBL/GenBank/DDBJ whole genome shotgun (WGS) entry which is preliminary data.</text>
</comment>
<dbReference type="InterPro" id="IPR036378">
    <property type="entry name" value="FAS1_dom_sf"/>
</dbReference>
<dbReference type="SUPFAM" id="SSF82153">
    <property type="entry name" value="FAS1 domain"/>
    <property type="match status" value="1"/>
</dbReference>
<dbReference type="GO" id="GO:0030246">
    <property type="term" value="F:carbohydrate binding"/>
    <property type="evidence" value="ECO:0007669"/>
    <property type="project" value="InterPro"/>
</dbReference>
<reference evidence="5 6" key="1">
    <citation type="submission" date="2019-03" db="EMBL/GenBank/DDBJ databases">
        <title>Genomic Encyclopedia of Archaeal and Bacterial Type Strains, Phase II (KMG-II): from individual species to whole genera.</title>
        <authorList>
            <person name="Goeker M."/>
        </authorList>
    </citation>
    <scope>NUCLEOTIDE SEQUENCE [LARGE SCALE GENOMIC DNA]</scope>
    <source>
        <strain evidence="5 6">DSM 19035</strain>
    </source>
</reference>
<feature type="signal peptide" evidence="2">
    <location>
        <begin position="1"/>
        <end position="21"/>
    </location>
</feature>
<dbReference type="AlphaFoldDB" id="A0A4R6SQ63"/>
<dbReference type="PROSITE" id="PS51175">
    <property type="entry name" value="CBM6"/>
    <property type="match status" value="1"/>
</dbReference>
<organism evidence="5 6">
    <name type="scientific">Pedobacter metabolipauper</name>
    <dbReference type="NCBI Taxonomy" id="425513"/>
    <lineage>
        <taxon>Bacteria</taxon>
        <taxon>Pseudomonadati</taxon>
        <taxon>Bacteroidota</taxon>
        <taxon>Sphingobacteriia</taxon>
        <taxon>Sphingobacteriales</taxon>
        <taxon>Sphingobacteriaceae</taxon>
        <taxon>Pedobacter</taxon>
    </lineage>
</organism>
<dbReference type="SUPFAM" id="SSF49785">
    <property type="entry name" value="Galactose-binding domain-like"/>
    <property type="match status" value="1"/>
</dbReference>
<name>A0A4R6SQ63_9SPHI</name>